<evidence type="ECO:0000259" key="2">
    <source>
        <dbReference type="Pfam" id="PF12657"/>
    </source>
</evidence>
<proteinExistence type="predicted"/>
<name>A0A1B9H0R7_9TREE</name>
<dbReference type="OrthoDB" id="421374at2759"/>
<dbReference type="Gene3D" id="2.130.10.10">
    <property type="entry name" value="YVTN repeat-like/Quinoprotein amine dehydrogenase"/>
    <property type="match status" value="1"/>
</dbReference>
<evidence type="ECO:0000313" key="4">
    <source>
        <dbReference type="Proteomes" id="UP000092666"/>
    </source>
</evidence>
<keyword evidence="4" id="KW-1185">Reference proteome</keyword>
<evidence type="ECO:0000313" key="3">
    <source>
        <dbReference type="EMBL" id="OCF36876.1"/>
    </source>
</evidence>
<protein>
    <recommendedName>
        <fullName evidence="2">Transcription factor IIIC 90kDa subunit N-terminal domain-containing protein</fullName>
    </recommendedName>
</protein>
<dbReference type="EMBL" id="KI669494">
    <property type="protein sequence ID" value="OCF36876.1"/>
    <property type="molecule type" value="Genomic_DNA"/>
</dbReference>
<dbReference type="GO" id="GO:0000127">
    <property type="term" value="C:transcription factor TFIIIC complex"/>
    <property type="evidence" value="ECO:0007669"/>
    <property type="project" value="InterPro"/>
</dbReference>
<dbReference type="AlphaFoldDB" id="A0A1B9H0R7"/>
<dbReference type="GO" id="GO:0004402">
    <property type="term" value="F:histone acetyltransferase activity"/>
    <property type="evidence" value="ECO:0007669"/>
    <property type="project" value="InterPro"/>
</dbReference>
<dbReference type="InterPro" id="IPR036322">
    <property type="entry name" value="WD40_repeat_dom_sf"/>
</dbReference>
<feature type="domain" description="Transcription factor IIIC 90kDa subunit N-terminal" evidence="2">
    <location>
        <begin position="55"/>
        <end position="494"/>
    </location>
</feature>
<organism evidence="3 4">
    <name type="scientific">Kwoniella heveanensis BCC8398</name>
    <dbReference type="NCBI Taxonomy" id="1296120"/>
    <lineage>
        <taxon>Eukaryota</taxon>
        <taxon>Fungi</taxon>
        <taxon>Dikarya</taxon>
        <taxon>Basidiomycota</taxon>
        <taxon>Agaricomycotina</taxon>
        <taxon>Tremellomycetes</taxon>
        <taxon>Tremellales</taxon>
        <taxon>Cryptococcaceae</taxon>
        <taxon>Kwoniella</taxon>
    </lineage>
</organism>
<reference evidence="3 4" key="1">
    <citation type="submission" date="2013-07" db="EMBL/GenBank/DDBJ databases">
        <title>The Genome Sequence of Cryptococcus heveanensis BCC8398.</title>
        <authorList>
            <consortium name="The Broad Institute Genome Sequencing Platform"/>
            <person name="Cuomo C."/>
            <person name="Litvintseva A."/>
            <person name="Chen Y."/>
            <person name="Heitman J."/>
            <person name="Sun S."/>
            <person name="Springer D."/>
            <person name="Dromer F."/>
            <person name="Young S.K."/>
            <person name="Zeng Q."/>
            <person name="Gargeya S."/>
            <person name="Fitzgerald M."/>
            <person name="Abouelleil A."/>
            <person name="Alvarado L."/>
            <person name="Berlin A.M."/>
            <person name="Chapman S.B."/>
            <person name="Dewar J."/>
            <person name="Goldberg J."/>
            <person name="Griggs A."/>
            <person name="Gujja S."/>
            <person name="Hansen M."/>
            <person name="Howarth C."/>
            <person name="Imamovic A."/>
            <person name="Larimer J."/>
            <person name="McCowan C."/>
            <person name="Murphy C."/>
            <person name="Pearson M."/>
            <person name="Priest M."/>
            <person name="Roberts A."/>
            <person name="Saif S."/>
            <person name="Shea T."/>
            <person name="Sykes S."/>
            <person name="Wortman J."/>
            <person name="Nusbaum C."/>
            <person name="Birren B."/>
        </authorList>
    </citation>
    <scope>NUCLEOTIDE SEQUENCE [LARGE SCALE GENOMIC DNA]</scope>
    <source>
        <strain evidence="3 4">BCC8398</strain>
    </source>
</reference>
<reference evidence="4" key="2">
    <citation type="submission" date="2013-12" db="EMBL/GenBank/DDBJ databases">
        <title>Evolution of pathogenesis and genome organization in the Tremellales.</title>
        <authorList>
            <person name="Cuomo C."/>
            <person name="Litvintseva A."/>
            <person name="Heitman J."/>
            <person name="Chen Y."/>
            <person name="Sun S."/>
            <person name="Springer D."/>
            <person name="Dromer F."/>
            <person name="Young S."/>
            <person name="Zeng Q."/>
            <person name="Chapman S."/>
            <person name="Gujja S."/>
            <person name="Saif S."/>
            <person name="Birren B."/>
        </authorList>
    </citation>
    <scope>NUCLEOTIDE SEQUENCE [LARGE SCALE GENOMIC DNA]</scope>
    <source>
        <strain evidence="4">BCC8398</strain>
    </source>
</reference>
<dbReference type="Proteomes" id="UP000092666">
    <property type="component" value="Unassembled WGS sequence"/>
</dbReference>
<gene>
    <name evidence="3" type="ORF">I316_01473</name>
</gene>
<dbReference type="PANTHER" id="PTHR15496">
    <property type="entry name" value="GENERAL TRANSCRIPTION FACTOR 3C POLYPEPTIDE 4 FAMILY"/>
    <property type="match status" value="1"/>
</dbReference>
<dbReference type="InterPro" id="IPR015943">
    <property type="entry name" value="WD40/YVTN_repeat-like_dom_sf"/>
</dbReference>
<feature type="compositionally biased region" description="Acidic residues" evidence="1">
    <location>
        <begin position="138"/>
        <end position="147"/>
    </location>
</feature>
<dbReference type="SUPFAM" id="SSF50978">
    <property type="entry name" value="WD40 repeat-like"/>
    <property type="match status" value="1"/>
</dbReference>
<feature type="region of interest" description="Disordered" evidence="1">
    <location>
        <begin position="1"/>
        <end position="28"/>
    </location>
</feature>
<dbReference type="STRING" id="1296120.A0A1B9H0R7"/>
<sequence length="806" mass="87132">MDIDSNPHINNGGPSTSSSPSSTAPAAAAQLPVTILTSRSFPGVSSSTRMGNVSWSEDGQCLFMTRKGVNIVTPHLATTLPPPATLVDPTVSLENPLHQLNESKRRAALASITDTGNGNGGLSDDDNQEGEGGGFLDEKDEDGEDDNAATAGKTGTGTGSGTKKLRRMRRPDNGEIRWWVTGIEVDKDGSRDDVYGWAEVGEESTAILREKEVTTRQAIWSPSNLSDIGGCLLVVLSSSMQVSVYAPRNDPYSKQWDEIADLTALTKALLPPQMTQPELTEQGMLELRTTALAWSSQPPVESMIGIDGSLLALSNRAAKLAFWSYGPQKRFKRLEVVDLRLRGGWITDIAWSQWKLEDERTCEAQLALSLTDGSIRLLHVRRSVAAYPDSDGSRSWKLEVSQPLMLDRGDKRIITSIKWIGDVLVWTKAGSVHLFADRDNQTVSWEGVRTLRLARVGNWASANGVGPCVGIHRINRDNLLIVLSSLTAHLITSFATSPTLAHPHESLKLTLGMRDVFVDQLMADPLIKARWRAAPIEPDGWTAHTAGWSEVGSWGNIGTWVTEPVNFHNLDSATEGKRAISLNVANLGKTAPAPDISFMEALQAVLDRPPRLIHISPGKVLLPYLLHLHSPAEGTAATSELLDLIKRPPPISPSATASNLSSSLWGETSLDSLRLRLVLAQWCIATFTDAAAEFKQASARVSAAIDRRLLIILIQWIGSLPEGPSNSGPTDRQFVSLLVKATKAFSDTDSNPAIQEVAHRLATQTRVLQSGGSNAEDNASSDERCPACKTEVAADGVCAKGHVWGE</sequence>
<evidence type="ECO:0000256" key="1">
    <source>
        <dbReference type="SAM" id="MobiDB-lite"/>
    </source>
</evidence>
<dbReference type="PANTHER" id="PTHR15496:SF2">
    <property type="entry name" value="GENERAL TRANSCRIPTION FACTOR 3C POLYPEPTIDE 4"/>
    <property type="match status" value="1"/>
</dbReference>
<dbReference type="GO" id="GO:0006384">
    <property type="term" value="P:transcription initiation at RNA polymerase III promoter"/>
    <property type="evidence" value="ECO:0007669"/>
    <property type="project" value="InterPro"/>
</dbReference>
<dbReference type="InterPro" id="IPR024761">
    <property type="entry name" value="TFIIIC_delta_N"/>
</dbReference>
<feature type="region of interest" description="Disordered" evidence="1">
    <location>
        <begin position="112"/>
        <end position="168"/>
    </location>
</feature>
<dbReference type="InterPro" id="IPR044230">
    <property type="entry name" value="GTF3C4"/>
</dbReference>
<feature type="compositionally biased region" description="Low complexity" evidence="1">
    <location>
        <begin position="14"/>
        <end position="28"/>
    </location>
</feature>
<dbReference type="Pfam" id="PF12657">
    <property type="entry name" value="TFIIIC_delta"/>
    <property type="match status" value="1"/>
</dbReference>
<accession>A0A1B9H0R7</accession>